<dbReference type="PANTHER" id="PTHR47053:SF1">
    <property type="entry name" value="MUREIN DD-ENDOPEPTIDASE MEPH-RELATED"/>
    <property type="match status" value="1"/>
</dbReference>
<dbReference type="InterPro" id="IPR038765">
    <property type="entry name" value="Papain-like_cys_pep_sf"/>
</dbReference>
<sequence length="283" mass="31153">MKHKLLKLGAATAISVTGLSAVSSFKPVAASTFNTAIKRVKIHYLPGKGVRIWTSYNSGRFLGYQAKAGTEWNVVKTAVDKNGKLWYMVGDNEWIEARYTVDVEANREEAPEPKKQKSKNKLAKITKHVKRSKAKRAKKIKNVKKAKQIVAKTLKKNKPVSQSPAGVSGIVSLAKQQVGKNYVWGAEGPDTFDCSGLVQYVYAHAAAKNLPRVTTDQVKVGKTVSMNQLQPGDLLFWGSTTAPYHVAIYVGNNQYVNAATPQQGVVLQTISQYYYPTIAKRVL</sequence>
<keyword evidence="4" id="KW-0788">Thiol protease</keyword>
<dbReference type="AlphaFoldDB" id="A0A9E2KRK3"/>
<dbReference type="PROSITE" id="PS51935">
    <property type="entry name" value="NLPC_P60"/>
    <property type="match status" value="1"/>
</dbReference>
<comment type="caution">
    <text evidence="6">The sequence shown here is derived from an EMBL/GenBank/DDBJ whole genome shotgun (WGS) entry which is preliminary data.</text>
</comment>
<evidence type="ECO:0000256" key="2">
    <source>
        <dbReference type="ARBA" id="ARBA00022670"/>
    </source>
</evidence>
<gene>
    <name evidence="6" type="ORF">H9806_06510</name>
</gene>
<dbReference type="InterPro" id="IPR051202">
    <property type="entry name" value="Peptidase_C40"/>
</dbReference>
<proteinExistence type="inferred from homology"/>
<dbReference type="Pfam" id="PF00877">
    <property type="entry name" value="NLPC_P60"/>
    <property type="match status" value="1"/>
</dbReference>
<evidence type="ECO:0000259" key="5">
    <source>
        <dbReference type="PROSITE" id="PS51935"/>
    </source>
</evidence>
<evidence type="ECO:0000313" key="6">
    <source>
        <dbReference type="EMBL" id="MBU3828761.1"/>
    </source>
</evidence>
<evidence type="ECO:0000256" key="3">
    <source>
        <dbReference type="ARBA" id="ARBA00022801"/>
    </source>
</evidence>
<evidence type="ECO:0000313" key="7">
    <source>
        <dbReference type="Proteomes" id="UP000823844"/>
    </source>
</evidence>
<evidence type="ECO:0000256" key="1">
    <source>
        <dbReference type="ARBA" id="ARBA00007074"/>
    </source>
</evidence>
<dbReference type="GO" id="GO:0008234">
    <property type="term" value="F:cysteine-type peptidase activity"/>
    <property type="evidence" value="ECO:0007669"/>
    <property type="project" value="UniProtKB-KW"/>
</dbReference>
<evidence type="ECO:0000256" key="4">
    <source>
        <dbReference type="ARBA" id="ARBA00022807"/>
    </source>
</evidence>
<dbReference type="Gene3D" id="3.90.1720.10">
    <property type="entry name" value="endopeptidase domain like (from Nostoc punctiforme)"/>
    <property type="match status" value="1"/>
</dbReference>
<dbReference type="InterPro" id="IPR000064">
    <property type="entry name" value="NLP_P60_dom"/>
</dbReference>
<accession>A0A9E2KRK3</accession>
<keyword evidence="3" id="KW-0378">Hydrolase</keyword>
<reference evidence="6" key="1">
    <citation type="journal article" date="2021" name="PeerJ">
        <title>Extensive microbial diversity within the chicken gut microbiome revealed by metagenomics and culture.</title>
        <authorList>
            <person name="Gilroy R."/>
            <person name="Ravi A."/>
            <person name="Getino M."/>
            <person name="Pursley I."/>
            <person name="Horton D.L."/>
            <person name="Alikhan N.F."/>
            <person name="Baker D."/>
            <person name="Gharbi K."/>
            <person name="Hall N."/>
            <person name="Watson M."/>
            <person name="Adriaenssens E.M."/>
            <person name="Foster-Nyarko E."/>
            <person name="Jarju S."/>
            <person name="Secka A."/>
            <person name="Antonio M."/>
            <person name="Oren A."/>
            <person name="Chaudhuri R.R."/>
            <person name="La Ragione R."/>
            <person name="Hildebrand F."/>
            <person name="Pallen M.J."/>
        </authorList>
    </citation>
    <scope>NUCLEOTIDE SEQUENCE</scope>
    <source>
        <strain evidence="6">F6-686</strain>
    </source>
</reference>
<reference evidence="6" key="2">
    <citation type="submission" date="2021-04" db="EMBL/GenBank/DDBJ databases">
        <authorList>
            <person name="Gilroy R."/>
        </authorList>
    </citation>
    <scope>NUCLEOTIDE SEQUENCE</scope>
    <source>
        <strain evidence="6">F6-686</strain>
    </source>
</reference>
<name>A0A9E2KRK3_9LACO</name>
<feature type="domain" description="NlpC/P60" evidence="5">
    <location>
        <begin position="164"/>
        <end position="283"/>
    </location>
</feature>
<dbReference type="SUPFAM" id="SSF54001">
    <property type="entry name" value="Cysteine proteinases"/>
    <property type="match status" value="1"/>
</dbReference>
<protein>
    <submittedName>
        <fullName evidence="6">C40 family peptidase</fullName>
    </submittedName>
</protein>
<dbReference type="Proteomes" id="UP000823844">
    <property type="component" value="Unassembled WGS sequence"/>
</dbReference>
<organism evidence="6 7">
    <name type="scientific">Candidatus Lactobacillus pullistercoris</name>
    <dbReference type="NCBI Taxonomy" id="2838636"/>
    <lineage>
        <taxon>Bacteria</taxon>
        <taxon>Bacillati</taxon>
        <taxon>Bacillota</taxon>
        <taxon>Bacilli</taxon>
        <taxon>Lactobacillales</taxon>
        <taxon>Lactobacillaceae</taxon>
        <taxon>Lactobacillus</taxon>
    </lineage>
</organism>
<dbReference type="PANTHER" id="PTHR47053">
    <property type="entry name" value="MUREIN DD-ENDOPEPTIDASE MEPH-RELATED"/>
    <property type="match status" value="1"/>
</dbReference>
<keyword evidence="2" id="KW-0645">Protease</keyword>
<comment type="similarity">
    <text evidence="1">Belongs to the peptidase C40 family.</text>
</comment>
<dbReference type="GO" id="GO:0006508">
    <property type="term" value="P:proteolysis"/>
    <property type="evidence" value="ECO:0007669"/>
    <property type="project" value="UniProtKB-KW"/>
</dbReference>
<dbReference type="EMBL" id="JAHLFT010000084">
    <property type="protein sequence ID" value="MBU3828761.1"/>
    <property type="molecule type" value="Genomic_DNA"/>
</dbReference>